<evidence type="ECO:0000313" key="3">
    <source>
        <dbReference type="EMBL" id="CAH1101728.1"/>
    </source>
</evidence>
<dbReference type="CDD" id="cd20264">
    <property type="entry name" value="Complex1_LYR_LYRM4"/>
    <property type="match status" value="1"/>
</dbReference>
<evidence type="ECO:0000259" key="2">
    <source>
        <dbReference type="Pfam" id="PF05347"/>
    </source>
</evidence>
<dbReference type="AlphaFoldDB" id="A0A9P0CKH9"/>
<evidence type="ECO:0000256" key="1">
    <source>
        <dbReference type="ARBA" id="ARBA00009508"/>
    </source>
</evidence>
<dbReference type="GO" id="GO:1990221">
    <property type="term" value="C:L-cysteine desulfurase complex"/>
    <property type="evidence" value="ECO:0007669"/>
    <property type="project" value="TreeGrafter"/>
</dbReference>
<dbReference type="EMBL" id="OV651823">
    <property type="protein sequence ID" value="CAH1101728.1"/>
    <property type="molecule type" value="Genomic_DNA"/>
</dbReference>
<sequence length="85" mass="10107">MASKTKTLQLYRTMLRESSKIPSYNFREYAIRKIRDTFKQNKQCTESTVIQNQLKEAQRNLEIIKRQAIVGQLYSTEKLVIEYTT</sequence>
<dbReference type="OrthoDB" id="275715at2759"/>
<protein>
    <recommendedName>
        <fullName evidence="2">Complex 1 LYR protein domain-containing protein</fullName>
    </recommendedName>
</protein>
<dbReference type="Pfam" id="PF05347">
    <property type="entry name" value="Complex1_LYR"/>
    <property type="match status" value="1"/>
</dbReference>
<accession>A0A9P0CKH9</accession>
<keyword evidence="4" id="KW-1185">Reference proteome</keyword>
<dbReference type="InterPro" id="IPR008011">
    <property type="entry name" value="Complex1_LYR_dom"/>
</dbReference>
<gene>
    <name evidence="3" type="ORF">PSYICH_LOCUS2583</name>
</gene>
<dbReference type="InterPro" id="IPR051522">
    <property type="entry name" value="ISC_assembly_LYR"/>
</dbReference>
<dbReference type="Proteomes" id="UP001153636">
    <property type="component" value="Chromosome 11"/>
</dbReference>
<dbReference type="PANTHER" id="PTHR13166:SF7">
    <property type="entry name" value="LYR MOTIF-CONTAINING PROTEIN 4"/>
    <property type="match status" value="1"/>
</dbReference>
<comment type="similarity">
    <text evidence="1">Belongs to the complex I LYR family.</text>
</comment>
<proteinExistence type="inferred from homology"/>
<reference evidence="3" key="1">
    <citation type="submission" date="2022-01" db="EMBL/GenBank/DDBJ databases">
        <authorList>
            <person name="King R."/>
        </authorList>
    </citation>
    <scope>NUCLEOTIDE SEQUENCE</scope>
</reference>
<dbReference type="InterPro" id="IPR045297">
    <property type="entry name" value="Complex1_LYR_LYRM4"/>
</dbReference>
<dbReference type="PANTHER" id="PTHR13166">
    <property type="entry name" value="PROTEIN C6ORF149"/>
    <property type="match status" value="1"/>
</dbReference>
<dbReference type="GO" id="GO:0016226">
    <property type="term" value="P:iron-sulfur cluster assembly"/>
    <property type="evidence" value="ECO:0007669"/>
    <property type="project" value="InterPro"/>
</dbReference>
<feature type="domain" description="Complex 1 LYR protein" evidence="2">
    <location>
        <begin position="7"/>
        <end position="62"/>
    </location>
</feature>
<organism evidence="3 4">
    <name type="scientific">Psylliodes chrysocephalus</name>
    <dbReference type="NCBI Taxonomy" id="3402493"/>
    <lineage>
        <taxon>Eukaryota</taxon>
        <taxon>Metazoa</taxon>
        <taxon>Ecdysozoa</taxon>
        <taxon>Arthropoda</taxon>
        <taxon>Hexapoda</taxon>
        <taxon>Insecta</taxon>
        <taxon>Pterygota</taxon>
        <taxon>Neoptera</taxon>
        <taxon>Endopterygota</taxon>
        <taxon>Coleoptera</taxon>
        <taxon>Polyphaga</taxon>
        <taxon>Cucujiformia</taxon>
        <taxon>Chrysomeloidea</taxon>
        <taxon>Chrysomelidae</taxon>
        <taxon>Galerucinae</taxon>
        <taxon>Alticini</taxon>
        <taxon>Psylliodes</taxon>
    </lineage>
</organism>
<name>A0A9P0CKH9_9CUCU</name>
<evidence type="ECO:0000313" key="4">
    <source>
        <dbReference type="Proteomes" id="UP001153636"/>
    </source>
</evidence>
<dbReference type="GO" id="GO:0005739">
    <property type="term" value="C:mitochondrion"/>
    <property type="evidence" value="ECO:0007669"/>
    <property type="project" value="TreeGrafter"/>
</dbReference>